<comment type="caution">
    <text evidence="2">The sequence shown here is derived from an EMBL/GenBank/DDBJ whole genome shotgun (WGS) entry which is preliminary data.</text>
</comment>
<organism evidence="2 3">
    <name type="scientific">Elysia crispata</name>
    <name type="common">lettuce slug</name>
    <dbReference type="NCBI Taxonomy" id="231223"/>
    <lineage>
        <taxon>Eukaryota</taxon>
        <taxon>Metazoa</taxon>
        <taxon>Spiralia</taxon>
        <taxon>Lophotrochozoa</taxon>
        <taxon>Mollusca</taxon>
        <taxon>Gastropoda</taxon>
        <taxon>Heterobranchia</taxon>
        <taxon>Euthyneura</taxon>
        <taxon>Panpulmonata</taxon>
        <taxon>Sacoglossa</taxon>
        <taxon>Placobranchoidea</taxon>
        <taxon>Plakobranchidae</taxon>
        <taxon>Elysia</taxon>
    </lineage>
</organism>
<protein>
    <recommendedName>
        <fullName evidence="1">Beta-lactamase-related domain-containing protein</fullName>
    </recommendedName>
</protein>
<dbReference type="InterPro" id="IPR052794">
    <property type="entry name" value="Mito_Ser_Protease_LACTB"/>
</dbReference>
<dbReference type="GO" id="GO:0005739">
    <property type="term" value="C:mitochondrion"/>
    <property type="evidence" value="ECO:0007669"/>
    <property type="project" value="TreeGrafter"/>
</dbReference>
<keyword evidence="3" id="KW-1185">Reference proteome</keyword>
<dbReference type="GO" id="GO:0006508">
    <property type="term" value="P:proteolysis"/>
    <property type="evidence" value="ECO:0007669"/>
    <property type="project" value="TreeGrafter"/>
</dbReference>
<dbReference type="GO" id="GO:0008233">
    <property type="term" value="F:peptidase activity"/>
    <property type="evidence" value="ECO:0007669"/>
    <property type="project" value="TreeGrafter"/>
</dbReference>
<evidence type="ECO:0000313" key="3">
    <source>
        <dbReference type="Proteomes" id="UP001283361"/>
    </source>
</evidence>
<sequence>MREITQKSKYFSIVHKDRSLDLTMQSRVCQKSCPLAMKTFNKSFNYEPRLFRQFFFPNKSFRSQNKISPYVSSSVWHFSWFSQQRNSSERFTFTFPSIFKLLALSPYKSDVIKPYGVNRLTPCYKIYQLIGNGSFDREDNNSSHSQNVESFETGLALICAAFVLLYLFHDDIYSMGMKVGHCTTSCSADKVAKITKNKEEVADPERGREKALPKAYAQSNDRKLMNLEEAIRKSKVICQREKEKLGSPGLVVCVSVDGRQVYAEGFGYADLENEVLIQPDSVMRIASISKSVTAVIVAKLWENGQIDLDKKVQHYLPEFPQKYYLGEKVDITVSQLLNHTSGIRHYKKKDDPAYSFNEQVVEMVKRTREVIHSPFYAAGAVGRKAQDRLEPKMPFDSLKNIKDTEMYSKEMFSSTSESLKLFQNDPLMCKPGSKFSYTTHGFTLLSAIVEAIALQPFDQLVTKTFHSMGMKESYLDRPDPIIYKRARYYMKNKAGRVVNTPYVDNSYKWAGGGLLSTTQDLIKFGNILLYSAQHQEADPGPPGYLKASTVWKFWSPLDGKQTITPRYGLGFELTPGEQYYGMCGRHTFGAGHTGNAVGASSMLFILPRYSEDGQIVGLDQFHQLGKDQQDKCTTAKNIVSHQVKQHSLPQGVVVAVIVNLPFIDLRPTAKEIARIFEEVDLSL</sequence>
<feature type="domain" description="Beta-lactamase-related" evidence="1">
    <location>
        <begin position="243"/>
        <end position="609"/>
    </location>
</feature>
<dbReference type="GO" id="GO:0019216">
    <property type="term" value="P:regulation of lipid metabolic process"/>
    <property type="evidence" value="ECO:0007669"/>
    <property type="project" value="TreeGrafter"/>
</dbReference>
<gene>
    <name evidence="2" type="ORF">RRG08_042260</name>
</gene>
<dbReference type="InterPro" id="IPR012338">
    <property type="entry name" value="Beta-lactam/transpept-like"/>
</dbReference>
<dbReference type="InterPro" id="IPR001466">
    <property type="entry name" value="Beta-lactam-related"/>
</dbReference>
<dbReference type="AlphaFoldDB" id="A0AAE1E590"/>
<dbReference type="Proteomes" id="UP001283361">
    <property type="component" value="Unassembled WGS sequence"/>
</dbReference>
<accession>A0AAE1E590</accession>
<dbReference type="Gene3D" id="3.40.710.10">
    <property type="entry name" value="DD-peptidase/beta-lactamase superfamily"/>
    <property type="match status" value="2"/>
</dbReference>
<dbReference type="PANTHER" id="PTHR46520">
    <property type="entry name" value="SERINE BETA-LACTAMASE-LIKE PROTEIN LACTB, MITOCHONDRIAL"/>
    <property type="match status" value="1"/>
</dbReference>
<evidence type="ECO:0000313" key="2">
    <source>
        <dbReference type="EMBL" id="KAK3793318.1"/>
    </source>
</evidence>
<reference evidence="2" key="1">
    <citation type="journal article" date="2023" name="G3 (Bethesda)">
        <title>A reference genome for the long-term kleptoplast-retaining sea slug Elysia crispata morphotype clarki.</title>
        <authorList>
            <person name="Eastman K.E."/>
            <person name="Pendleton A.L."/>
            <person name="Shaikh M.A."/>
            <person name="Suttiyut T."/>
            <person name="Ogas R."/>
            <person name="Tomko P."/>
            <person name="Gavelis G."/>
            <person name="Widhalm J.R."/>
            <person name="Wisecaver J.H."/>
        </authorList>
    </citation>
    <scope>NUCLEOTIDE SEQUENCE</scope>
    <source>
        <strain evidence="2">ECLA1</strain>
    </source>
</reference>
<proteinExistence type="predicted"/>
<evidence type="ECO:0000259" key="1">
    <source>
        <dbReference type="Pfam" id="PF00144"/>
    </source>
</evidence>
<dbReference type="EMBL" id="JAWDGP010001262">
    <property type="protein sequence ID" value="KAK3793318.1"/>
    <property type="molecule type" value="Genomic_DNA"/>
</dbReference>
<name>A0AAE1E590_9GAST</name>
<dbReference type="SUPFAM" id="SSF56601">
    <property type="entry name" value="beta-lactamase/transpeptidase-like"/>
    <property type="match status" value="1"/>
</dbReference>
<dbReference type="Pfam" id="PF00144">
    <property type="entry name" value="Beta-lactamase"/>
    <property type="match status" value="1"/>
</dbReference>
<dbReference type="PANTHER" id="PTHR46520:SF1">
    <property type="entry name" value="SERINE BETA-LACTAMASE-LIKE PROTEIN LACTB, MITOCHONDRIAL"/>
    <property type="match status" value="1"/>
</dbReference>